<comment type="similarity">
    <text evidence="1">Belongs to the JHDM3 histone demethylase family.</text>
</comment>
<keyword evidence="3" id="KW-0479">Metal-binding</keyword>
<feature type="compositionally biased region" description="Basic and acidic residues" evidence="7">
    <location>
        <begin position="334"/>
        <end position="345"/>
    </location>
</feature>
<dbReference type="Pfam" id="PF13832">
    <property type="entry name" value="zf-HC5HC2H_2"/>
    <property type="match status" value="1"/>
</dbReference>
<dbReference type="FunFam" id="2.60.120.650:FF:000024">
    <property type="entry name" value="Putative jumonji family transcription factor"/>
    <property type="match status" value="1"/>
</dbReference>
<dbReference type="GO" id="GO:0005634">
    <property type="term" value="C:nucleus"/>
    <property type="evidence" value="ECO:0007669"/>
    <property type="project" value="TreeGrafter"/>
</dbReference>
<feature type="compositionally biased region" description="Basic and acidic residues" evidence="7">
    <location>
        <begin position="98"/>
        <end position="107"/>
    </location>
</feature>
<dbReference type="InterPro" id="IPR003347">
    <property type="entry name" value="JmjC_dom"/>
</dbReference>
<feature type="compositionally biased region" description="Low complexity" evidence="7">
    <location>
        <begin position="43"/>
        <end position="53"/>
    </location>
</feature>
<dbReference type="PROSITE" id="PS51805">
    <property type="entry name" value="EPHD"/>
    <property type="match status" value="1"/>
</dbReference>
<dbReference type="OrthoDB" id="9547406at2759"/>
<feature type="compositionally biased region" description="Low complexity" evidence="7">
    <location>
        <begin position="321"/>
        <end position="333"/>
    </location>
</feature>
<reference evidence="11 12" key="2">
    <citation type="journal article" date="2013" name="IMA Fungus">
        <title>IMA Genome-F 1: Ceratocystis fimbriata: Draft nuclear genome sequence for the plant pathogen, Ceratocystis fimbriata.</title>
        <authorList>
            <person name="Wilken P.M."/>
            <person name="Steenkamp E.T."/>
            <person name="Wingfield M.J."/>
            <person name="de Beer Z.W."/>
            <person name="Wingfield B.D."/>
        </authorList>
    </citation>
    <scope>NUCLEOTIDE SEQUENCE [LARGE SCALE GENOMIC DNA]</scope>
    <source>
        <strain evidence="11 12">CBS 114723</strain>
    </source>
</reference>
<feature type="domain" description="JmjN" evidence="8">
    <location>
        <begin position="126"/>
        <end position="167"/>
    </location>
</feature>
<feature type="region of interest" description="Disordered" evidence="7">
    <location>
        <begin position="654"/>
        <end position="723"/>
    </location>
</feature>
<dbReference type="SUPFAM" id="SSF51197">
    <property type="entry name" value="Clavaminate synthase-like"/>
    <property type="match status" value="1"/>
</dbReference>
<feature type="region of interest" description="Disordered" evidence="7">
    <location>
        <begin position="1097"/>
        <end position="1116"/>
    </location>
</feature>
<name>A0A2C5X6W6_9PEZI</name>
<feature type="region of interest" description="Disordered" evidence="7">
    <location>
        <begin position="217"/>
        <end position="281"/>
    </location>
</feature>
<evidence type="ECO:0000256" key="7">
    <source>
        <dbReference type="SAM" id="MobiDB-lite"/>
    </source>
</evidence>
<sequence length="1413" mass="155748">MLVAQDVDMAMAQSPVTAPDSFLEPTNTVQAPQIEPETRHISSPHPSLDSSYSKLPGHSSEESHLARHSAPPDADNEDDSELSDCDPENPETIPFSKAHPEPAHATDEIPDDDIGEVLPAEWSGKVPIFRPTMRQFQDFKKFMEAVDSYGMKSGIIKIVPPSEWRESLPPIDDLVKQVRVRNPIKQDIMGSSGTYRQVNFVHGRIYNIPQWRNLCDQSEHQPPARRGERRANFDKTRVTSYNAPAPPPRPAKKPQVDSANSTAGKKKRGRPPGRKTRMAAAAAAAAAAAMAATEVEAEAEATEAEATEIEIKAEASEDASNDSSRSRPITPISSKDEEHDDHEQSPEGTESNAENPSPDQVMTSIERDTSASLPTAVSSRQRGRMNSAVVTAETTQSTSARRKFSKREGSAKIDEEAFKDFDYNMDISEFTPERCEELERIYWKTLTYAQPLYGADLMGTLFDESVERWNLNKLPNLLDVLGTKVPGVNTAYLYLGMWKATFAWHLEDVDLYSINYLHFGAPKQWYSISQADARRFEAAMKTIWPQEAKACDQFLRHKGFLISPQHLKNHFNITVNKVVSYPGEFVVTYPYGYHSGYNLGYNCAEAVNFALDTWLPMGKIAKKCECAEAQDSVWVDVYEIERKLRGEEEVEYEYIEVEVDDEEEEEEDNEDDNDDENENDHIASGIPSPPDSSHGSKATVLLPKKRKKSSTKDPSTQPLKKKMRVQVKVKSKSRVDVVCCLCPNDIRSLAVLPTDDGRTAHRMCARYLPETYIDEAPDGSEVVCGVDAVTKLRHDLKCLFCHSKRGACIQCTQNNCTRVYHASCAAASGAFVEEGQVPVFGPDGTEYKDEAFEFSCRFHRVRRDRSLTGYDLEQNQRTLRAAAALVPGDICQLQFHTKDVFAGVVVENRAEEEILLVESIPNKELIEAQWKWLVVADPADFHLPKASPAAVPMPRSKAARDALKGVRGDGAAPRRDEPFIEGFTWGEFVAYHDVCNPEQKAVDFADEAGRPLWHFLGDESTDSRAQYTRDPCVKVPDSAADFLATIPKPVKPKKPKAPKTIVAPPTYAPGASPAFGPVLAMPQILGVNTNTSQQCAAAVSREQHQPPQPAYLHQPITHTPTSQSFLAAPSQRLQTQNQNQRPAPPIRPVYTYTPATGPRAHFPQQAVFATVHPPTQRQHHFQTQSQTQPRLPYVPPPVIQPIYTQTNFQRPFAPTTIQAPSLQPQAKLQTQTQAPTNTRDLQTQLQSNAPHPGVIRAPAPPSNTPSTPSAPLKQTPVPVPAKYLAAPVSSPALPISTPAPAPNKVSLATTTTCSRVTVALPSPPITTPHPLSKSLKPDTSTPLRVSTTPIPVPRVPGMATDKNSAISDAVMPRSASVSLPAAPSDNDGLAEVPPNSMGLVSEVLYHLRRVGGD</sequence>
<evidence type="ECO:0000259" key="9">
    <source>
        <dbReference type="PROSITE" id="PS51184"/>
    </source>
</evidence>
<feature type="compositionally biased region" description="Polar residues" evidence="7">
    <location>
        <begin position="388"/>
        <end position="399"/>
    </location>
</feature>
<feature type="compositionally biased region" description="Polar residues" evidence="7">
    <location>
        <begin position="1218"/>
        <end position="1249"/>
    </location>
</feature>
<comment type="catalytic activity">
    <reaction evidence="6">
        <text>N(6),N(6),N(6)-trimethyl-L-lysyl(9)-[histone H3] + 2 2-oxoglutarate + 2 O2 = N(6)-methyl-L-lysyl(9)-[histone H3] + 2 formaldehyde + 2 succinate + 2 CO2</text>
        <dbReference type="Rhea" id="RHEA:60200"/>
        <dbReference type="Rhea" id="RHEA-COMP:15538"/>
        <dbReference type="Rhea" id="RHEA-COMP:15542"/>
        <dbReference type="ChEBI" id="CHEBI:15379"/>
        <dbReference type="ChEBI" id="CHEBI:16526"/>
        <dbReference type="ChEBI" id="CHEBI:16810"/>
        <dbReference type="ChEBI" id="CHEBI:16842"/>
        <dbReference type="ChEBI" id="CHEBI:30031"/>
        <dbReference type="ChEBI" id="CHEBI:61929"/>
        <dbReference type="ChEBI" id="CHEBI:61961"/>
        <dbReference type="EC" id="1.14.11.66"/>
    </reaction>
</comment>
<dbReference type="InterPro" id="IPR003349">
    <property type="entry name" value="JmjN"/>
</dbReference>
<protein>
    <recommendedName>
        <fullName evidence="2">[histone H3]-trimethyl-L-lysine(9) demethylase</fullName>
        <ecNumber evidence="2">1.14.11.66</ecNumber>
    </recommendedName>
</protein>
<organism evidence="11 12">
    <name type="scientific">Ceratocystis fimbriata CBS 114723</name>
    <dbReference type="NCBI Taxonomy" id="1035309"/>
    <lineage>
        <taxon>Eukaryota</taxon>
        <taxon>Fungi</taxon>
        <taxon>Dikarya</taxon>
        <taxon>Ascomycota</taxon>
        <taxon>Pezizomycotina</taxon>
        <taxon>Sordariomycetes</taxon>
        <taxon>Hypocreomycetidae</taxon>
        <taxon>Microascales</taxon>
        <taxon>Ceratocystidaceae</taxon>
        <taxon>Ceratocystis</taxon>
    </lineage>
</organism>
<dbReference type="InterPro" id="IPR001965">
    <property type="entry name" value="Znf_PHD"/>
</dbReference>
<dbReference type="PANTHER" id="PTHR10694:SF7">
    <property type="entry name" value="[HISTONE H3]-TRIMETHYL-L-LYSINE(9) DEMETHYLASE"/>
    <property type="match status" value="1"/>
</dbReference>
<dbReference type="GO" id="GO:0010468">
    <property type="term" value="P:regulation of gene expression"/>
    <property type="evidence" value="ECO:0007669"/>
    <property type="project" value="TreeGrafter"/>
</dbReference>
<feature type="domain" description="PHD-type" evidence="10">
    <location>
        <begin position="736"/>
        <end position="860"/>
    </location>
</feature>
<keyword evidence="4" id="KW-0863">Zinc-finger</keyword>
<dbReference type="Proteomes" id="UP000222788">
    <property type="component" value="Unassembled WGS sequence"/>
</dbReference>
<evidence type="ECO:0000256" key="6">
    <source>
        <dbReference type="ARBA" id="ARBA00049349"/>
    </source>
</evidence>
<feature type="region of interest" description="Disordered" evidence="7">
    <location>
        <begin position="1218"/>
        <end position="1276"/>
    </location>
</feature>
<dbReference type="InterPro" id="IPR013083">
    <property type="entry name" value="Znf_RING/FYVE/PHD"/>
</dbReference>
<dbReference type="EC" id="1.14.11.66" evidence="2"/>
<dbReference type="InterPro" id="IPR055500">
    <property type="entry name" value="DUF7072"/>
</dbReference>
<dbReference type="Gene3D" id="3.30.40.10">
    <property type="entry name" value="Zinc/RING finger domain, C3HC4 (zinc finger)"/>
    <property type="match status" value="1"/>
</dbReference>
<feature type="compositionally biased region" description="Acidic residues" evidence="7">
    <location>
        <begin position="74"/>
        <end position="89"/>
    </location>
</feature>
<feature type="compositionally biased region" description="Basic and acidic residues" evidence="7">
    <location>
        <begin position="225"/>
        <end position="237"/>
    </location>
</feature>
<feature type="region of interest" description="Disordered" evidence="7">
    <location>
        <begin position="313"/>
        <end position="407"/>
    </location>
</feature>
<feature type="compositionally biased region" description="Acidic residues" evidence="7">
    <location>
        <begin position="654"/>
        <end position="678"/>
    </location>
</feature>
<feature type="compositionally biased region" description="Polar residues" evidence="7">
    <location>
        <begin position="346"/>
        <end position="363"/>
    </location>
</feature>
<evidence type="ECO:0000256" key="4">
    <source>
        <dbReference type="ARBA" id="ARBA00022771"/>
    </source>
</evidence>
<dbReference type="PROSITE" id="PS51183">
    <property type="entry name" value="JMJN"/>
    <property type="match status" value="1"/>
</dbReference>
<feature type="compositionally biased region" description="Basic residues" evidence="7">
    <location>
        <begin position="264"/>
        <end position="277"/>
    </location>
</feature>
<dbReference type="PROSITE" id="PS51184">
    <property type="entry name" value="JMJC"/>
    <property type="match status" value="1"/>
</dbReference>
<dbReference type="CDD" id="cd15571">
    <property type="entry name" value="ePHD"/>
    <property type="match status" value="1"/>
</dbReference>
<dbReference type="SMART" id="SM00545">
    <property type="entry name" value="JmjN"/>
    <property type="match status" value="1"/>
</dbReference>
<dbReference type="STRING" id="1035309.A0A2C5X6W6"/>
<evidence type="ECO:0000256" key="3">
    <source>
        <dbReference type="ARBA" id="ARBA00022723"/>
    </source>
</evidence>
<feature type="region of interest" description="Disordered" evidence="7">
    <location>
        <begin position="15"/>
        <end position="115"/>
    </location>
</feature>
<evidence type="ECO:0000259" key="8">
    <source>
        <dbReference type="PROSITE" id="PS51183"/>
    </source>
</evidence>
<dbReference type="GO" id="GO:0000785">
    <property type="term" value="C:chromatin"/>
    <property type="evidence" value="ECO:0007669"/>
    <property type="project" value="TreeGrafter"/>
</dbReference>
<dbReference type="Pfam" id="PF23258">
    <property type="entry name" value="DUF7072"/>
    <property type="match status" value="1"/>
</dbReference>
<dbReference type="InterPro" id="IPR034732">
    <property type="entry name" value="EPHD"/>
</dbReference>
<keyword evidence="12" id="KW-1185">Reference proteome</keyword>
<feature type="domain" description="JmjC" evidence="9">
    <location>
        <begin position="463"/>
        <end position="626"/>
    </location>
</feature>
<keyword evidence="5" id="KW-0862">Zinc</keyword>
<dbReference type="GO" id="GO:0008270">
    <property type="term" value="F:zinc ion binding"/>
    <property type="evidence" value="ECO:0007669"/>
    <property type="project" value="UniProtKB-KW"/>
</dbReference>
<feature type="compositionally biased region" description="Polar residues" evidence="7">
    <location>
        <begin position="370"/>
        <end position="380"/>
    </location>
</feature>
<evidence type="ECO:0000313" key="12">
    <source>
        <dbReference type="Proteomes" id="UP000222788"/>
    </source>
</evidence>
<dbReference type="PANTHER" id="PTHR10694">
    <property type="entry name" value="LYSINE-SPECIFIC DEMETHYLASE"/>
    <property type="match status" value="1"/>
</dbReference>
<evidence type="ECO:0000256" key="5">
    <source>
        <dbReference type="ARBA" id="ARBA00022833"/>
    </source>
</evidence>
<evidence type="ECO:0000313" key="11">
    <source>
        <dbReference type="EMBL" id="PHH53424.1"/>
    </source>
</evidence>
<proteinExistence type="inferred from homology"/>
<gene>
    <name evidence="11" type="primary">RPH1</name>
    <name evidence="11" type="ORF">CFIMG_001534RA</name>
</gene>
<dbReference type="SMART" id="SM00249">
    <property type="entry name" value="PHD"/>
    <property type="match status" value="1"/>
</dbReference>
<dbReference type="Pfam" id="PF02373">
    <property type="entry name" value="JmjC"/>
    <property type="match status" value="1"/>
</dbReference>
<evidence type="ECO:0000259" key="10">
    <source>
        <dbReference type="PROSITE" id="PS51805"/>
    </source>
</evidence>
<dbReference type="GO" id="GO:0051864">
    <property type="term" value="F:histone H3K36 demethylase activity"/>
    <property type="evidence" value="ECO:0007669"/>
    <property type="project" value="TreeGrafter"/>
</dbReference>
<dbReference type="SMART" id="SM00558">
    <property type="entry name" value="JmjC"/>
    <property type="match status" value="1"/>
</dbReference>
<dbReference type="GO" id="GO:0140684">
    <property type="term" value="F:histone H3K9me2/H3K9me3 demethylase activity"/>
    <property type="evidence" value="ECO:0007669"/>
    <property type="project" value="UniProtKB-EC"/>
</dbReference>
<dbReference type="EMBL" id="APWK03000044">
    <property type="protein sequence ID" value="PHH53424.1"/>
    <property type="molecule type" value="Genomic_DNA"/>
</dbReference>
<dbReference type="Gene3D" id="2.60.120.650">
    <property type="entry name" value="Cupin"/>
    <property type="match status" value="2"/>
</dbReference>
<evidence type="ECO:0000256" key="2">
    <source>
        <dbReference type="ARBA" id="ARBA00012900"/>
    </source>
</evidence>
<feature type="compositionally biased region" description="Polar residues" evidence="7">
    <location>
        <begin position="1337"/>
        <end position="1349"/>
    </location>
</feature>
<reference evidence="11 12" key="1">
    <citation type="journal article" date="2013" name="Fungal Biol.">
        <title>Analysis of microsatellite markers in the genome of the plant pathogen Ceratocystis fimbriata.</title>
        <authorList>
            <person name="Simpson M.C."/>
            <person name="Wilken P.M."/>
            <person name="Coetzee M.P."/>
            <person name="Wingfield M.J."/>
            <person name="Wingfield B.D."/>
        </authorList>
    </citation>
    <scope>NUCLEOTIDE SEQUENCE [LARGE SCALE GENOMIC DNA]</scope>
    <source>
        <strain evidence="11 12">CBS 114723</strain>
    </source>
</reference>
<evidence type="ECO:0000256" key="1">
    <source>
        <dbReference type="ARBA" id="ARBA00009711"/>
    </source>
</evidence>
<accession>A0A2C5X6W6</accession>
<dbReference type="Pfam" id="PF02375">
    <property type="entry name" value="JmjN"/>
    <property type="match status" value="1"/>
</dbReference>
<feature type="region of interest" description="Disordered" evidence="7">
    <location>
        <begin position="1320"/>
        <end position="1360"/>
    </location>
</feature>
<comment type="caution">
    <text evidence="11">The sequence shown here is derived from an EMBL/GenBank/DDBJ whole genome shotgun (WGS) entry which is preliminary data.</text>
</comment>